<dbReference type="RefSeq" id="WP_379751478.1">
    <property type="nucleotide sequence ID" value="NZ_JBHTCP010000052.1"/>
</dbReference>
<protein>
    <submittedName>
        <fullName evidence="4">VOC family protein</fullName>
    </submittedName>
</protein>
<dbReference type="InterPro" id="IPR017515">
    <property type="entry name" value="MeMalonyl-CoA_epimerase"/>
</dbReference>
<dbReference type="PROSITE" id="PS00935">
    <property type="entry name" value="GLYOXALASE_I_2"/>
    <property type="match status" value="1"/>
</dbReference>
<evidence type="ECO:0000313" key="5">
    <source>
        <dbReference type="Proteomes" id="UP001596549"/>
    </source>
</evidence>
<accession>A0ABW2NSH3</accession>
<dbReference type="InterPro" id="IPR051785">
    <property type="entry name" value="MMCE/EMCE_epimerase"/>
</dbReference>
<dbReference type="Proteomes" id="UP001596549">
    <property type="component" value="Unassembled WGS sequence"/>
</dbReference>
<gene>
    <name evidence="4" type="ORF">ACFQPF_17750</name>
</gene>
<dbReference type="CDD" id="cd07249">
    <property type="entry name" value="MMCE"/>
    <property type="match status" value="1"/>
</dbReference>
<comment type="caution">
    <text evidence="4">The sequence shown here is derived from an EMBL/GenBank/DDBJ whole genome shotgun (WGS) entry which is preliminary data.</text>
</comment>
<evidence type="ECO:0000313" key="4">
    <source>
        <dbReference type="EMBL" id="MFC7373489.1"/>
    </source>
</evidence>
<dbReference type="InterPro" id="IPR029068">
    <property type="entry name" value="Glyas_Bleomycin-R_OHBP_Dase"/>
</dbReference>
<dbReference type="InterPro" id="IPR018146">
    <property type="entry name" value="Glyoxalase_1_CS"/>
</dbReference>
<evidence type="ECO:0000259" key="3">
    <source>
        <dbReference type="PROSITE" id="PS51819"/>
    </source>
</evidence>
<evidence type="ECO:0000256" key="1">
    <source>
        <dbReference type="ARBA" id="ARBA00009308"/>
    </source>
</evidence>
<evidence type="ECO:0000256" key="2">
    <source>
        <dbReference type="ARBA" id="ARBA00022723"/>
    </source>
</evidence>
<dbReference type="InterPro" id="IPR037523">
    <property type="entry name" value="VOC_core"/>
</dbReference>
<dbReference type="PROSITE" id="PS51819">
    <property type="entry name" value="VOC"/>
    <property type="match status" value="1"/>
</dbReference>
<proteinExistence type="inferred from homology"/>
<keyword evidence="5" id="KW-1185">Reference proteome</keyword>
<dbReference type="Gene3D" id="3.10.180.10">
    <property type="entry name" value="2,3-Dihydroxybiphenyl 1,2-Dioxygenase, domain 1"/>
    <property type="match status" value="1"/>
</dbReference>
<dbReference type="PANTHER" id="PTHR43048:SF3">
    <property type="entry name" value="METHYLMALONYL-COA EPIMERASE, MITOCHONDRIAL"/>
    <property type="match status" value="1"/>
</dbReference>
<comment type="similarity">
    <text evidence="1">Belongs to the methylmalonyl-CoA epimerase family.</text>
</comment>
<dbReference type="EMBL" id="JBHTCP010000052">
    <property type="protein sequence ID" value="MFC7373489.1"/>
    <property type="molecule type" value="Genomic_DNA"/>
</dbReference>
<dbReference type="SUPFAM" id="SSF54593">
    <property type="entry name" value="Glyoxalase/Bleomycin resistance protein/Dihydroxybiphenyl dioxygenase"/>
    <property type="match status" value="1"/>
</dbReference>
<dbReference type="Pfam" id="PF13669">
    <property type="entry name" value="Glyoxalase_4"/>
    <property type="match status" value="1"/>
</dbReference>
<reference evidence="5" key="1">
    <citation type="journal article" date="2019" name="Int. J. Syst. Evol. Microbiol.">
        <title>The Global Catalogue of Microorganisms (GCM) 10K type strain sequencing project: providing services to taxonomists for standard genome sequencing and annotation.</title>
        <authorList>
            <consortium name="The Broad Institute Genomics Platform"/>
            <consortium name="The Broad Institute Genome Sequencing Center for Infectious Disease"/>
            <person name="Wu L."/>
            <person name="Ma J."/>
        </authorList>
    </citation>
    <scope>NUCLEOTIDE SEQUENCE [LARGE SCALE GENOMIC DNA]</scope>
    <source>
        <strain evidence="5">NBRC 106396</strain>
    </source>
</reference>
<name>A0ABW2NSH3_9BACL</name>
<dbReference type="PANTHER" id="PTHR43048">
    <property type="entry name" value="METHYLMALONYL-COA EPIMERASE"/>
    <property type="match status" value="1"/>
</dbReference>
<feature type="domain" description="VOC" evidence="3">
    <location>
        <begin position="2"/>
        <end position="132"/>
    </location>
</feature>
<sequence length="137" mass="15721">MKLDHTGIAVRRIDEAIEFYTNVLGGKLAHRYTSEKPGVETHIAVIELENQVIELLEPTSKTSPIERFIRQKGKGVHHIAYAVDDLHATMEEMESRGLTFLKDTYRINPYGRRLIYINPVHTQGTIIELCDYVDVEK</sequence>
<organism evidence="4 5">
    <name type="scientific">Fictibacillus iocasae</name>
    <dbReference type="NCBI Taxonomy" id="2715437"/>
    <lineage>
        <taxon>Bacteria</taxon>
        <taxon>Bacillati</taxon>
        <taxon>Bacillota</taxon>
        <taxon>Bacilli</taxon>
        <taxon>Bacillales</taxon>
        <taxon>Fictibacillaceae</taxon>
        <taxon>Fictibacillus</taxon>
    </lineage>
</organism>
<keyword evidence="2" id="KW-0479">Metal-binding</keyword>